<feature type="region of interest" description="Disordered" evidence="1">
    <location>
        <begin position="1"/>
        <end position="22"/>
    </location>
</feature>
<dbReference type="Proteomes" id="UP001549122">
    <property type="component" value="Unassembled WGS sequence"/>
</dbReference>
<organism evidence="2 3">
    <name type="scientific">Streptococcus rupicaprae</name>
    <dbReference type="NCBI Taxonomy" id="759619"/>
    <lineage>
        <taxon>Bacteria</taxon>
        <taxon>Bacillati</taxon>
        <taxon>Bacillota</taxon>
        <taxon>Bacilli</taxon>
        <taxon>Lactobacillales</taxon>
        <taxon>Streptococcaceae</taxon>
        <taxon>Streptococcus</taxon>
    </lineage>
</organism>
<evidence type="ECO:0000256" key="1">
    <source>
        <dbReference type="SAM" id="MobiDB-lite"/>
    </source>
</evidence>
<keyword evidence="3" id="KW-1185">Reference proteome</keyword>
<comment type="caution">
    <text evidence="2">The sequence shown here is derived from an EMBL/GenBank/DDBJ whole genome shotgun (WGS) entry which is preliminary data.</text>
</comment>
<feature type="compositionally biased region" description="Polar residues" evidence="1">
    <location>
        <begin position="1"/>
        <end position="15"/>
    </location>
</feature>
<sequence>MLKENQSNLENQANDRTGVHRSKLTRDIFGVQRVLVQVGFTVKPVAQATKEQAKDLERCHSY</sequence>
<evidence type="ECO:0000313" key="3">
    <source>
        <dbReference type="Proteomes" id="UP001549122"/>
    </source>
</evidence>
<dbReference type="EMBL" id="JBEPLO010000009">
    <property type="protein sequence ID" value="MET3557888.1"/>
    <property type="molecule type" value="Genomic_DNA"/>
</dbReference>
<evidence type="ECO:0000313" key="2">
    <source>
        <dbReference type="EMBL" id="MET3557888.1"/>
    </source>
</evidence>
<accession>A0ABV2FH43</accession>
<proteinExistence type="predicted"/>
<reference evidence="2 3" key="1">
    <citation type="submission" date="2024-06" db="EMBL/GenBank/DDBJ databases">
        <title>Genomic Encyclopedia of Type Strains, Phase IV (KMG-IV): sequencing the most valuable type-strain genomes for metagenomic binning, comparative biology and taxonomic classification.</title>
        <authorList>
            <person name="Goeker M."/>
        </authorList>
    </citation>
    <scope>NUCLEOTIDE SEQUENCE [LARGE SCALE GENOMIC DNA]</scope>
    <source>
        <strain evidence="2 3">DSM 28303</strain>
    </source>
</reference>
<name>A0ABV2FH43_9STRE</name>
<gene>
    <name evidence="2" type="ORF">ABID29_001000</name>
</gene>
<protein>
    <recommendedName>
        <fullName evidence="4">Transposase</fullName>
    </recommendedName>
</protein>
<evidence type="ECO:0008006" key="4">
    <source>
        <dbReference type="Google" id="ProtNLM"/>
    </source>
</evidence>